<feature type="binding site" description="axial binding residue" evidence="8">
    <location>
        <position position="304"/>
    </location>
    <ligand>
        <name>heme</name>
        <dbReference type="ChEBI" id="CHEBI:30413"/>
    </ligand>
    <ligandPart>
        <name>Fe</name>
        <dbReference type="ChEBI" id="CHEBI:18248"/>
    </ligandPart>
</feature>
<proteinExistence type="inferred from homology"/>
<keyword evidence="5 9" id="KW-0560">Oxidoreductase</keyword>
<evidence type="ECO:0000256" key="9">
    <source>
        <dbReference type="RuleBase" id="RU000461"/>
    </source>
</evidence>
<dbReference type="InterPro" id="IPR002401">
    <property type="entry name" value="Cyt_P450_E_grp-I"/>
</dbReference>
<accession>A0AAV4AEX8</accession>
<gene>
    <name evidence="10" type="ORF">PoB_003194700</name>
</gene>
<evidence type="ECO:0000256" key="4">
    <source>
        <dbReference type="ARBA" id="ARBA00022723"/>
    </source>
</evidence>
<evidence type="ECO:0000256" key="5">
    <source>
        <dbReference type="ARBA" id="ARBA00023002"/>
    </source>
</evidence>
<dbReference type="InterPro" id="IPR036396">
    <property type="entry name" value="Cyt_P450_sf"/>
</dbReference>
<dbReference type="PANTHER" id="PTHR24292:SF54">
    <property type="entry name" value="CYP9F3-RELATED"/>
    <property type="match status" value="1"/>
</dbReference>
<dbReference type="Proteomes" id="UP000735302">
    <property type="component" value="Unassembled WGS sequence"/>
</dbReference>
<sequence>MFPVFLTITDNLTDQLKKAMVQSPEGFRIDEFMERYSVKVIAQAFLGYPCNAFADEDDVVLRYVHAFHDSTSAENFITGLARLFPSLTTLLKPLDWKHKTWTRRMNREAQTFVNHTQTNSCQACPVMRSLIAHSILAFKSKEDETESKLPSFNSLSEQDIADQVMGLLAAGLGPFAVTLTFIIYCMAVNEGEQEKVVEEIKATTSCKNIIDLEEIKRMKILERFIFEAMRVFPVAPGVTRECVEDCVIFGHEFRRGMVIRIMSGAIYRKEEHFEQFHKFMPDRFKNGGHLKNAWMPFGLGPRKCVADRLALVILKLCIARILQQFHIAATEGTQ</sequence>
<evidence type="ECO:0000313" key="11">
    <source>
        <dbReference type="Proteomes" id="UP000735302"/>
    </source>
</evidence>
<keyword evidence="7 9" id="KW-0503">Monooxygenase</keyword>
<dbReference type="GO" id="GO:0016705">
    <property type="term" value="F:oxidoreductase activity, acting on paired donors, with incorporation or reduction of molecular oxygen"/>
    <property type="evidence" value="ECO:0007669"/>
    <property type="project" value="InterPro"/>
</dbReference>
<dbReference type="GO" id="GO:0005506">
    <property type="term" value="F:iron ion binding"/>
    <property type="evidence" value="ECO:0007669"/>
    <property type="project" value="InterPro"/>
</dbReference>
<evidence type="ECO:0000256" key="7">
    <source>
        <dbReference type="ARBA" id="ARBA00023033"/>
    </source>
</evidence>
<keyword evidence="6 8" id="KW-0408">Iron</keyword>
<dbReference type="InterPro" id="IPR001128">
    <property type="entry name" value="Cyt_P450"/>
</dbReference>
<dbReference type="AlphaFoldDB" id="A0AAV4AEX8"/>
<dbReference type="PRINTS" id="PR00385">
    <property type="entry name" value="P450"/>
</dbReference>
<protein>
    <submittedName>
        <fullName evidence="10">Cytochrome p450</fullName>
    </submittedName>
</protein>
<dbReference type="GO" id="GO:0004497">
    <property type="term" value="F:monooxygenase activity"/>
    <property type="evidence" value="ECO:0007669"/>
    <property type="project" value="UniProtKB-KW"/>
</dbReference>
<dbReference type="InterPro" id="IPR050476">
    <property type="entry name" value="Insect_CytP450_Detox"/>
</dbReference>
<name>A0AAV4AEX8_9GAST</name>
<dbReference type="GO" id="GO:0020037">
    <property type="term" value="F:heme binding"/>
    <property type="evidence" value="ECO:0007669"/>
    <property type="project" value="InterPro"/>
</dbReference>
<dbReference type="PRINTS" id="PR00463">
    <property type="entry name" value="EP450I"/>
</dbReference>
<keyword evidence="3 8" id="KW-0349">Heme</keyword>
<comment type="cofactor">
    <cofactor evidence="1 8">
        <name>heme</name>
        <dbReference type="ChEBI" id="CHEBI:30413"/>
    </cofactor>
</comment>
<keyword evidence="4 8" id="KW-0479">Metal-binding</keyword>
<dbReference type="PANTHER" id="PTHR24292">
    <property type="entry name" value="CYTOCHROME P450"/>
    <property type="match status" value="1"/>
</dbReference>
<evidence type="ECO:0000256" key="2">
    <source>
        <dbReference type="ARBA" id="ARBA00010617"/>
    </source>
</evidence>
<keyword evidence="11" id="KW-1185">Reference proteome</keyword>
<dbReference type="PROSITE" id="PS00086">
    <property type="entry name" value="CYTOCHROME_P450"/>
    <property type="match status" value="1"/>
</dbReference>
<evidence type="ECO:0000313" key="10">
    <source>
        <dbReference type="EMBL" id="GFO05442.1"/>
    </source>
</evidence>
<evidence type="ECO:0000256" key="3">
    <source>
        <dbReference type="ARBA" id="ARBA00022617"/>
    </source>
</evidence>
<dbReference type="Gene3D" id="1.10.630.10">
    <property type="entry name" value="Cytochrome P450"/>
    <property type="match status" value="1"/>
</dbReference>
<dbReference type="Pfam" id="PF00067">
    <property type="entry name" value="p450"/>
    <property type="match status" value="1"/>
</dbReference>
<reference evidence="10 11" key="1">
    <citation type="journal article" date="2021" name="Elife">
        <title>Chloroplast acquisition without the gene transfer in kleptoplastic sea slugs, Plakobranchus ocellatus.</title>
        <authorList>
            <person name="Maeda T."/>
            <person name="Takahashi S."/>
            <person name="Yoshida T."/>
            <person name="Shimamura S."/>
            <person name="Takaki Y."/>
            <person name="Nagai Y."/>
            <person name="Toyoda A."/>
            <person name="Suzuki Y."/>
            <person name="Arimoto A."/>
            <person name="Ishii H."/>
            <person name="Satoh N."/>
            <person name="Nishiyama T."/>
            <person name="Hasebe M."/>
            <person name="Maruyama T."/>
            <person name="Minagawa J."/>
            <person name="Obokata J."/>
            <person name="Shigenobu S."/>
        </authorList>
    </citation>
    <scope>NUCLEOTIDE SEQUENCE [LARGE SCALE GENOMIC DNA]</scope>
</reference>
<dbReference type="EMBL" id="BLXT01003748">
    <property type="protein sequence ID" value="GFO05442.1"/>
    <property type="molecule type" value="Genomic_DNA"/>
</dbReference>
<organism evidence="10 11">
    <name type="scientific">Plakobranchus ocellatus</name>
    <dbReference type="NCBI Taxonomy" id="259542"/>
    <lineage>
        <taxon>Eukaryota</taxon>
        <taxon>Metazoa</taxon>
        <taxon>Spiralia</taxon>
        <taxon>Lophotrochozoa</taxon>
        <taxon>Mollusca</taxon>
        <taxon>Gastropoda</taxon>
        <taxon>Heterobranchia</taxon>
        <taxon>Euthyneura</taxon>
        <taxon>Panpulmonata</taxon>
        <taxon>Sacoglossa</taxon>
        <taxon>Placobranchoidea</taxon>
        <taxon>Plakobranchidae</taxon>
        <taxon>Plakobranchus</taxon>
    </lineage>
</organism>
<evidence type="ECO:0000256" key="1">
    <source>
        <dbReference type="ARBA" id="ARBA00001971"/>
    </source>
</evidence>
<evidence type="ECO:0000256" key="8">
    <source>
        <dbReference type="PIRSR" id="PIRSR602401-1"/>
    </source>
</evidence>
<dbReference type="InterPro" id="IPR017972">
    <property type="entry name" value="Cyt_P450_CS"/>
</dbReference>
<dbReference type="SUPFAM" id="SSF48264">
    <property type="entry name" value="Cytochrome P450"/>
    <property type="match status" value="1"/>
</dbReference>
<comment type="similarity">
    <text evidence="2 9">Belongs to the cytochrome P450 family.</text>
</comment>
<evidence type="ECO:0000256" key="6">
    <source>
        <dbReference type="ARBA" id="ARBA00023004"/>
    </source>
</evidence>
<feature type="non-terminal residue" evidence="10">
    <location>
        <position position="334"/>
    </location>
</feature>
<comment type="caution">
    <text evidence="10">The sequence shown here is derived from an EMBL/GenBank/DDBJ whole genome shotgun (WGS) entry which is preliminary data.</text>
</comment>